<accession>A0AB39YWQ1</accession>
<feature type="transmembrane region" description="Helical" evidence="15">
    <location>
        <begin position="263"/>
        <end position="283"/>
    </location>
</feature>
<dbReference type="GO" id="GO:0005789">
    <property type="term" value="C:endoplasmic reticulum membrane"/>
    <property type="evidence" value="ECO:0007669"/>
    <property type="project" value="UniProtKB-SubCell"/>
</dbReference>
<feature type="transmembrane region" description="Helical" evidence="15">
    <location>
        <begin position="303"/>
        <end position="326"/>
    </location>
</feature>
<evidence type="ECO:0000256" key="6">
    <source>
        <dbReference type="ARBA" id="ARBA00022692"/>
    </source>
</evidence>
<evidence type="ECO:0000256" key="11">
    <source>
        <dbReference type="PROSITE-ProRule" id="PRU00108"/>
    </source>
</evidence>
<dbReference type="InterPro" id="IPR009057">
    <property type="entry name" value="Homeodomain-like_sf"/>
</dbReference>
<proteinExistence type="predicted"/>
<name>A0AB39YWQ1_DROSZ</name>
<feature type="transmembrane region" description="Helical" evidence="15">
    <location>
        <begin position="183"/>
        <end position="202"/>
    </location>
</feature>
<evidence type="ECO:0000256" key="12">
    <source>
        <dbReference type="PROSITE-ProRule" id="PRU00205"/>
    </source>
</evidence>
<dbReference type="Proteomes" id="UP001652628">
    <property type="component" value="Chromosome X"/>
</dbReference>
<feature type="transmembrane region" description="Helical" evidence="15">
    <location>
        <begin position="43"/>
        <end position="60"/>
    </location>
</feature>
<dbReference type="GO" id="GO:0005634">
    <property type="term" value="C:nucleus"/>
    <property type="evidence" value="ECO:0007669"/>
    <property type="project" value="UniProtKB-SubCell"/>
</dbReference>
<comment type="pathway">
    <text evidence="3">Lipid metabolism; sphingolipid metabolism.</text>
</comment>
<gene>
    <name evidence="19" type="primary">schlank</name>
</gene>
<feature type="compositionally biased region" description="Low complexity" evidence="14">
    <location>
        <begin position="389"/>
        <end position="408"/>
    </location>
</feature>
<dbReference type="PROSITE" id="PS50922">
    <property type="entry name" value="TLC"/>
    <property type="match status" value="1"/>
</dbReference>
<evidence type="ECO:0000256" key="5">
    <source>
        <dbReference type="ARBA" id="ARBA00022679"/>
    </source>
</evidence>
<dbReference type="Gene3D" id="1.10.10.60">
    <property type="entry name" value="Homeodomain-like"/>
    <property type="match status" value="1"/>
</dbReference>
<dbReference type="PANTHER" id="PTHR12560">
    <property type="entry name" value="LONGEVITY ASSURANCE FACTOR 1 LAG1"/>
    <property type="match status" value="1"/>
</dbReference>
<evidence type="ECO:0000256" key="2">
    <source>
        <dbReference type="ARBA" id="ARBA00004477"/>
    </source>
</evidence>
<evidence type="ECO:0000256" key="4">
    <source>
        <dbReference type="ARBA" id="ARBA00004991"/>
    </source>
</evidence>
<feature type="transmembrane region" description="Helical" evidence="15">
    <location>
        <begin position="143"/>
        <end position="163"/>
    </location>
</feature>
<evidence type="ECO:0000259" key="16">
    <source>
        <dbReference type="PROSITE" id="PS50071"/>
    </source>
</evidence>
<evidence type="ECO:0000256" key="10">
    <source>
        <dbReference type="ARBA" id="ARBA00023136"/>
    </source>
</evidence>
<dbReference type="RefSeq" id="XP_016923281.2">
    <property type="nucleotide sequence ID" value="XM_017067792.4"/>
</dbReference>
<feature type="domain" description="Homeobox" evidence="16">
    <location>
        <begin position="88"/>
        <end position="131"/>
    </location>
</feature>
<dbReference type="GO" id="GO:0003677">
    <property type="term" value="F:DNA binding"/>
    <property type="evidence" value="ECO:0007669"/>
    <property type="project" value="UniProtKB-UniRule"/>
</dbReference>
<evidence type="ECO:0000256" key="14">
    <source>
        <dbReference type="SAM" id="MobiDB-lite"/>
    </source>
</evidence>
<keyword evidence="6 12" id="KW-0812">Transmembrane</keyword>
<dbReference type="GO" id="GO:0050291">
    <property type="term" value="F:sphingosine N-acyltransferase activity"/>
    <property type="evidence" value="ECO:0007669"/>
    <property type="project" value="InterPro"/>
</dbReference>
<dbReference type="GeneID" id="108004755"/>
<dbReference type="Pfam" id="PF00046">
    <property type="entry name" value="Homeodomain"/>
    <property type="match status" value="1"/>
</dbReference>
<evidence type="ECO:0000313" key="19">
    <source>
        <dbReference type="RefSeq" id="XP_016923281.2"/>
    </source>
</evidence>
<keyword evidence="11 13" id="KW-0539">Nucleus</keyword>
<evidence type="ECO:0000259" key="17">
    <source>
        <dbReference type="PROSITE" id="PS50922"/>
    </source>
</evidence>
<dbReference type="PROSITE" id="PS50071">
    <property type="entry name" value="HOMEOBOX_2"/>
    <property type="match status" value="1"/>
</dbReference>
<dbReference type="SMART" id="SM00724">
    <property type="entry name" value="TLC"/>
    <property type="match status" value="1"/>
</dbReference>
<keyword evidence="11 13" id="KW-0371">Homeobox</keyword>
<feature type="DNA-binding region" description="Homeobox" evidence="11">
    <location>
        <begin position="90"/>
        <end position="132"/>
    </location>
</feature>
<dbReference type="InterPro" id="IPR016439">
    <property type="entry name" value="Lag1/Lac1-like"/>
</dbReference>
<evidence type="ECO:0000256" key="8">
    <source>
        <dbReference type="ARBA" id="ARBA00022989"/>
    </source>
</evidence>
<keyword evidence="11 13" id="KW-0238">DNA-binding</keyword>
<evidence type="ECO:0000313" key="18">
    <source>
        <dbReference type="Proteomes" id="UP001652628"/>
    </source>
</evidence>
<comment type="pathway">
    <text evidence="4">Sphingolipid metabolism.</text>
</comment>
<evidence type="ECO:0000256" key="3">
    <source>
        <dbReference type="ARBA" id="ARBA00004760"/>
    </source>
</evidence>
<evidence type="ECO:0000256" key="15">
    <source>
        <dbReference type="SAM" id="Phobius"/>
    </source>
</evidence>
<reference evidence="19" key="1">
    <citation type="submission" date="2025-08" db="UniProtKB">
        <authorList>
            <consortium name="RefSeq"/>
        </authorList>
    </citation>
    <scope>IDENTIFICATION</scope>
</reference>
<organism evidence="18 19">
    <name type="scientific">Drosophila suzukii</name>
    <name type="common">Spotted-wing drosophila fruit fly</name>
    <dbReference type="NCBI Taxonomy" id="28584"/>
    <lineage>
        <taxon>Eukaryota</taxon>
        <taxon>Metazoa</taxon>
        <taxon>Ecdysozoa</taxon>
        <taxon>Arthropoda</taxon>
        <taxon>Hexapoda</taxon>
        <taxon>Insecta</taxon>
        <taxon>Pterygota</taxon>
        <taxon>Neoptera</taxon>
        <taxon>Endopterygota</taxon>
        <taxon>Diptera</taxon>
        <taxon>Brachycera</taxon>
        <taxon>Muscomorpha</taxon>
        <taxon>Ephydroidea</taxon>
        <taxon>Drosophilidae</taxon>
        <taxon>Drosophila</taxon>
        <taxon>Sophophora</taxon>
    </lineage>
</organism>
<keyword evidence="7" id="KW-0256">Endoplasmic reticulum</keyword>
<dbReference type="PIRSF" id="PIRSF005225">
    <property type="entry name" value="LAG1_LAC1"/>
    <property type="match status" value="1"/>
</dbReference>
<keyword evidence="10 12" id="KW-0472">Membrane</keyword>
<evidence type="ECO:0000256" key="7">
    <source>
        <dbReference type="ARBA" id="ARBA00022824"/>
    </source>
</evidence>
<protein>
    <submittedName>
        <fullName evidence="19">Ceramide synthase 6</fullName>
    </submittedName>
</protein>
<dbReference type="Pfam" id="PF03798">
    <property type="entry name" value="TRAM_LAG1_CLN8"/>
    <property type="match status" value="1"/>
</dbReference>
<feature type="domain" description="TLC" evidence="17">
    <location>
        <begin position="134"/>
        <end position="334"/>
    </location>
</feature>
<dbReference type="CTD" id="50392"/>
<keyword evidence="9" id="KW-0443">Lipid metabolism</keyword>
<keyword evidence="5" id="KW-0808">Transferase</keyword>
<sequence>MDLINKFSDAFWSTHIWLPPNTTWADIAPGSRQDVVHANYKDLIWPIPFAAVVMLVRYTLERFWISPVGKSLGIRSSRPKKAANVPILETVYAKSTRLDNKWLAPLAKQTDMSERQIERWWRLRRAQDKPSTLVKFCENTWRCIYYLYSFIFGVIVLWDKPWFWDVKSCWYGYPHQSISNDIWWYYMISMSFYWSLTGTQFFDVKRKDFWQMFIHHMVTLLLMSLSWVCNLHRVGSLVLVVHDCADIFLEAAKLTKYANYQKLCDAIFAIFTVVWIVTRLGFYPRIIYSSSVEAPRILPMFPAYYIFNSLLLMLLVLHVIWTYMILKIVVDSLQKGLMSGDIRSSDSEDLTDSSENARLANGSARSKNKSNSGAPAAGGAGGATQRKSNNANNHTTEAAGGAATTAAQ</sequence>
<dbReference type="AlphaFoldDB" id="A0AB39YWQ1"/>
<keyword evidence="18" id="KW-1185">Reference proteome</keyword>
<evidence type="ECO:0000256" key="1">
    <source>
        <dbReference type="ARBA" id="ARBA00004123"/>
    </source>
</evidence>
<feature type="region of interest" description="Disordered" evidence="14">
    <location>
        <begin position="342"/>
        <end position="408"/>
    </location>
</feature>
<keyword evidence="8 15" id="KW-1133">Transmembrane helix</keyword>
<comment type="subcellular location">
    <subcellularLocation>
        <location evidence="2">Endoplasmic reticulum membrane</location>
        <topology evidence="2">Multi-pass membrane protein</topology>
    </subcellularLocation>
    <subcellularLocation>
        <location evidence="1 11 13">Nucleus</location>
    </subcellularLocation>
</comment>
<evidence type="ECO:0000256" key="9">
    <source>
        <dbReference type="ARBA" id="ARBA00023098"/>
    </source>
</evidence>
<feature type="compositionally biased region" description="Polar residues" evidence="14">
    <location>
        <begin position="363"/>
        <end position="372"/>
    </location>
</feature>
<dbReference type="CDD" id="cd00086">
    <property type="entry name" value="homeodomain"/>
    <property type="match status" value="1"/>
</dbReference>
<evidence type="ECO:0000256" key="13">
    <source>
        <dbReference type="RuleBase" id="RU000682"/>
    </source>
</evidence>
<dbReference type="InterPro" id="IPR001356">
    <property type="entry name" value="HD"/>
</dbReference>
<dbReference type="InterPro" id="IPR006634">
    <property type="entry name" value="TLC-dom"/>
</dbReference>
<dbReference type="GO" id="GO:0046513">
    <property type="term" value="P:ceramide biosynthetic process"/>
    <property type="evidence" value="ECO:0007669"/>
    <property type="project" value="InterPro"/>
</dbReference>
<dbReference type="SUPFAM" id="SSF46689">
    <property type="entry name" value="Homeodomain-like"/>
    <property type="match status" value="1"/>
</dbReference>
<dbReference type="PANTHER" id="PTHR12560:SF0">
    <property type="entry name" value="LD18904P"/>
    <property type="match status" value="1"/>
</dbReference>